<sequence length="168" mass="18281">MHVDLVSEAQHDSLIELLAELHAFYNEGARVPHELVREHLLGNLLAPGSPHQLVVASTDARTVVGLAAITWVFSLVDFAPEQRRHCQLKELYVKSGHRSAGAGRALMAWVAAQAIAKGCHRIDWPVKATNARGIAFYEGLGAFQVAERLSYRLLQPALGELAAFTAPA</sequence>
<evidence type="ECO:0000313" key="4">
    <source>
        <dbReference type="EMBL" id="ATA54009.1"/>
    </source>
</evidence>
<dbReference type="PANTHER" id="PTHR10545:SF29">
    <property type="entry name" value="GH14572P-RELATED"/>
    <property type="match status" value="1"/>
</dbReference>
<name>A0A250DJ75_9BURK</name>
<reference evidence="4 5" key="1">
    <citation type="submission" date="2017-09" db="EMBL/GenBank/DDBJ databases">
        <title>The diverse metabolic capabilities of V. boronicumulans make it an excellent choice for continued studies on novel biodegradation.</title>
        <authorList>
            <person name="Sun S."/>
        </authorList>
    </citation>
    <scope>NUCLEOTIDE SEQUENCE [LARGE SCALE GENOMIC DNA]</scope>
    <source>
        <strain evidence="4 5">J1</strain>
    </source>
</reference>
<dbReference type="GO" id="GO:0008080">
    <property type="term" value="F:N-acetyltransferase activity"/>
    <property type="evidence" value="ECO:0007669"/>
    <property type="project" value="UniProtKB-ARBA"/>
</dbReference>
<evidence type="ECO:0000259" key="3">
    <source>
        <dbReference type="PROSITE" id="PS51186"/>
    </source>
</evidence>
<accession>A0A250DJ75</accession>
<dbReference type="InterPro" id="IPR051016">
    <property type="entry name" value="Diverse_Substrate_AcTransf"/>
</dbReference>
<dbReference type="EMBL" id="CP023284">
    <property type="protein sequence ID" value="ATA54009.1"/>
    <property type="molecule type" value="Genomic_DNA"/>
</dbReference>
<dbReference type="PROSITE" id="PS51186">
    <property type="entry name" value="GNAT"/>
    <property type="match status" value="1"/>
</dbReference>
<dbReference type="KEGG" id="vbo:CKY39_12830"/>
<dbReference type="InterPro" id="IPR000182">
    <property type="entry name" value="GNAT_dom"/>
</dbReference>
<gene>
    <name evidence="4" type="ORF">CKY39_12830</name>
</gene>
<dbReference type="RefSeq" id="WP_095744723.1">
    <property type="nucleotide sequence ID" value="NZ_CP023284.1"/>
</dbReference>
<dbReference type="SUPFAM" id="SSF55729">
    <property type="entry name" value="Acyl-CoA N-acyltransferases (Nat)"/>
    <property type="match status" value="1"/>
</dbReference>
<feature type="domain" description="N-acetyltransferase" evidence="3">
    <location>
        <begin position="1"/>
        <end position="167"/>
    </location>
</feature>
<proteinExistence type="predicted"/>
<dbReference type="CDD" id="cd04301">
    <property type="entry name" value="NAT_SF"/>
    <property type="match status" value="1"/>
</dbReference>
<dbReference type="Pfam" id="PF00583">
    <property type="entry name" value="Acetyltransf_1"/>
    <property type="match status" value="1"/>
</dbReference>
<evidence type="ECO:0000256" key="2">
    <source>
        <dbReference type="ARBA" id="ARBA00023315"/>
    </source>
</evidence>
<organism evidence="4 5">
    <name type="scientific">Variovorax boronicumulans</name>
    <dbReference type="NCBI Taxonomy" id="436515"/>
    <lineage>
        <taxon>Bacteria</taxon>
        <taxon>Pseudomonadati</taxon>
        <taxon>Pseudomonadota</taxon>
        <taxon>Betaproteobacteria</taxon>
        <taxon>Burkholderiales</taxon>
        <taxon>Comamonadaceae</taxon>
        <taxon>Variovorax</taxon>
    </lineage>
</organism>
<keyword evidence="2" id="KW-0012">Acyltransferase</keyword>
<evidence type="ECO:0000313" key="5">
    <source>
        <dbReference type="Proteomes" id="UP000217154"/>
    </source>
</evidence>
<dbReference type="InterPro" id="IPR016181">
    <property type="entry name" value="Acyl_CoA_acyltransferase"/>
</dbReference>
<dbReference type="Proteomes" id="UP000217154">
    <property type="component" value="Chromosome"/>
</dbReference>
<dbReference type="PANTHER" id="PTHR10545">
    <property type="entry name" value="DIAMINE N-ACETYLTRANSFERASE"/>
    <property type="match status" value="1"/>
</dbReference>
<keyword evidence="1 4" id="KW-0808">Transferase</keyword>
<dbReference type="Gene3D" id="3.40.630.30">
    <property type="match status" value="1"/>
</dbReference>
<protein>
    <submittedName>
        <fullName evidence="4">GNAT family N-acetyltransferase</fullName>
    </submittedName>
</protein>
<evidence type="ECO:0000256" key="1">
    <source>
        <dbReference type="ARBA" id="ARBA00022679"/>
    </source>
</evidence>
<dbReference type="AlphaFoldDB" id="A0A250DJ75"/>